<name>A0AAN8J2U9_TRICO</name>
<dbReference type="Proteomes" id="UP001331761">
    <property type="component" value="Unassembled WGS sequence"/>
</dbReference>
<dbReference type="PANTHER" id="PTHR46060:SF2">
    <property type="entry name" value="HISTONE-LYSINE N-METHYLTRANSFERASE SETMAR"/>
    <property type="match status" value="1"/>
</dbReference>
<reference evidence="3 4" key="1">
    <citation type="submission" date="2019-10" db="EMBL/GenBank/DDBJ databases">
        <title>Assembly and Annotation for the nematode Trichostrongylus colubriformis.</title>
        <authorList>
            <person name="Martin J."/>
        </authorList>
    </citation>
    <scope>NUCLEOTIDE SEQUENCE [LARGE SCALE GENOMIC DNA]</scope>
    <source>
        <strain evidence="3">G859</strain>
        <tissue evidence="3">Whole worm</tissue>
    </source>
</reference>
<evidence type="ECO:0000256" key="1">
    <source>
        <dbReference type="SAM" id="MobiDB-lite"/>
    </source>
</evidence>
<comment type="caution">
    <text evidence="3">The sequence shown here is derived from an EMBL/GenBank/DDBJ whole genome shotgun (WGS) entry which is preliminary data.</text>
</comment>
<dbReference type="PANTHER" id="PTHR46060">
    <property type="entry name" value="MARINER MOS1 TRANSPOSASE-LIKE PROTEIN"/>
    <property type="match status" value="1"/>
</dbReference>
<dbReference type="GO" id="GO:0044547">
    <property type="term" value="F:DNA topoisomerase binding"/>
    <property type="evidence" value="ECO:0007669"/>
    <property type="project" value="TreeGrafter"/>
</dbReference>
<dbReference type="GO" id="GO:0015074">
    <property type="term" value="P:DNA integration"/>
    <property type="evidence" value="ECO:0007669"/>
    <property type="project" value="TreeGrafter"/>
</dbReference>
<feature type="region of interest" description="Disordered" evidence="1">
    <location>
        <begin position="336"/>
        <end position="368"/>
    </location>
</feature>
<dbReference type="GO" id="GO:0003690">
    <property type="term" value="F:double-stranded DNA binding"/>
    <property type="evidence" value="ECO:0007669"/>
    <property type="project" value="TreeGrafter"/>
</dbReference>
<evidence type="ECO:0000259" key="2">
    <source>
        <dbReference type="Pfam" id="PF17906"/>
    </source>
</evidence>
<feature type="region of interest" description="Disordered" evidence="1">
    <location>
        <begin position="113"/>
        <end position="155"/>
    </location>
</feature>
<dbReference type="Pfam" id="PF17906">
    <property type="entry name" value="HTH_48"/>
    <property type="match status" value="2"/>
</dbReference>
<dbReference type="GO" id="GO:0042800">
    <property type="term" value="F:histone H3K4 methyltransferase activity"/>
    <property type="evidence" value="ECO:0007669"/>
    <property type="project" value="TreeGrafter"/>
</dbReference>
<proteinExistence type="predicted"/>
<dbReference type="GO" id="GO:0000014">
    <property type="term" value="F:single-stranded DNA endodeoxyribonuclease activity"/>
    <property type="evidence" value="ECO:0007669"/>
    <property type="project" value="TreeGrafter"/>
</dbReference>
<dbReference type="AlphaFoldDB" id="A0AAN8J2U9"/>
<feature type="domain" description="Mos1 transposase HTH" evidence="2">
    <location>
        <begin position="226"/>
        <end position="273"/>
    </location>
</feature>
<dbReference type="Gene3D" id="1.10.10.10">
    <property type="entry name" value="Winged helix-like DNA-binding domain superfamily/Winged helix DNA-binding domain"/>
    <property type="match status" value="1"/>
</dbReference>
<dbReference type="InterPro" id="IPR041426">
    <property type="entry name" value="Mos1_HTH"/>
</dbReference>
<dbReference type="InterPro" id="IPR052709">
    <property type="entry name" value="Transposase-MT_Hybrid"/>
</dbReference>
<dbReference type="GO" id="GO:0046975">
    <property type="term" value="F:histone H3K36 methyltransferase activity"/>
    <property type="evidence" value="ECO:0007669"/>
    <property type="project" value="TreeGrafter"/>
</dbReference>
<dbReference type="GO" id="GO:0005634">
    <property type="term" value="C:nucleus"/>
    <property type="evidence" value="ECO:0007669"/>
    <property type="project" value="TreeGrafter"/>
</dbReference>
<feature type="domain" description="Mos1 transposase HTH" evidence="2">
    <location>
        <begin position="6"/>
        <end position="53"/>
    </location>
</feature>
<dbReference type="InterPro" id="IPR036388">
    <property type="entry name" value="WH-like_DNA-bd_sf"/>
</dbReference>
<gene>
    <name evidence="3" type="ORF">GCK32_007468</name>
</gene>
<evidence type="ECO:0000313" key="4">
    <source>
        <dbReference type="Proteomes" id="UP001331761"/>
    </source>
</evidence>
<dbReference type="GO" id="GO:0003697">
    <property type="term" value="F:single-stranded DNA binding"/>
    <property type="evidence" value="ECO:0007669"/>
    <property type="project" value="TreeGrafter"/>
</dbReference>
<dbReference type="GO" id="GO:0035861">
    <property type="term" value="C:site of double-strand break"/>
    <property type="evidence" value="ECO:0007669"/>
    <property type="project" value="TreeGrafter"/>
</dbReference>
<organism evidence="3 4">
    <name type="scientific">Trichostrongylus colubriformis</name>
    <name type="common">Black scour worm</name>
    <dbReference type="NCBI Taxonomy" id="6319"/>
    <lineage>
        <taxon>Eukaryota</taxon>
        <taxon>Metazoa</taxon>
        <taxon>Ecdysozoa</taxon>
        <taxon>Nematoda</taxon>
        <taxon>Chromadorea</taxon>
        <taxon>Rhabditida</taxon>
        <taxon>Rhabditina</taxon>
        <taxon>Rhabditomorpha</taxon>
        <taxon>Strongyloidea</taxon>
        <taxon>Trichostrongylidae</taxon>
        <taxon>Trichostrongylus</taxon>
    </lineage>
</organism>
<dbReference type="GO" id="GO:0000793">
    <property type="term" value="C:condensed chromosome"/>
    <property type="evidence" value="ECO:0007669"/>
    <property type="project" value="TreeGrafter"/>
</dbReference>
<dbReference type="Gene3D" id="1.10.10.1450">
    <property type="match status" value="2"/>
</dbReference>
<dbReference type="GO" id="GO:0000729">
    <property type="term" value="P:DNA double-strand break processing"/>
    <property type="evidence" value="ECO:0007669"/>
    <property type="project" value="TreeGrafter"/>
</dbReference>
<protein>
    <recommendedName>
        <fullName evidence="2">Mos1 transposase HTH domain-containing protein</fullName>
    </recommendedName>
</protein>
<sequence>MFLDMQIRICVLYEFKLNRHVPVAFENLSRAFGDGAISRESVYRWYHRFRRGNETLEDERGPFSIIDDDELKKCVEENPTLSLRELAKRFGVGRTAIRYHLDKIANGKRVRYDAKKAEDAKKRKQGIPVEDDEKKSTSETASPSLDAPMKTENGSAPTAIRIFESQKEMKQEISRLSQGANDVRQLEQVANNLTKSQEKQSVDNLIKNDVDQQKIRFSSMPPLDRQVRVCILYEFKLGNVANLAFLNVNRAFGEGTVSNAVVHRWFARFQEGDEDLDSEPTKEFDIDDETIEEDPAVVEALLSKQYGVPPGTLYTHLDRMGRGERLHELEPEELGLTRASEPPRSMRGHVENGTVPPMPSTSSSSAENDIKLGVPEDCKDDVMVKDVIKVEQSEVGKLHSPGSSTQNGHSVEYNKVRICDNGLEYRNTLGSTTASKVGVSMDPHPSVEARKIPPRSGGVIARSLACLAKYRAENQQSDKTPLYEVKPPPMDEASDVSTGKEVKAETVELPTEGSEMKEHIVPLF</sequence>
<dbReference type="EMBL" id="WIXE01005572">
    <property type="protein sequence ID" value="KAK5982084.1"/>
    <property type="molecule type" value="Genomic_DNA"/>
</dbReference>
<dbReference type="GO" id="GO:0006303">
    <property type="term" value="P:double-strand break repair via nonhomologous end joining"/>
    <property type="evidence" value="ECO:0007669"/>
    <property type="project" value="TreeGrafter"/>
</dbReference>
<keyword evidence="4" id="KW-1185">Reference proteome</keyword>
<evidence type="ECO:0000313" key="3">
    <source>
        <dbReference type="EMBL" id="KAK5982084.1"/>
    </source>
</evidence>
<feature type="compositionally biased region" description="Basic and acidic residues" evidence="1">
    <location>
        <begin position="514"/>
        <end position="524"/>
    </location>
</feature>
<dbReference type="GO" id="GO:0031297">
    <property type="term" value="P:replication fork processing"/>
    <property type="evidence" value="ECO:0007669"/>
    <property type="project" value="TreeGrafter"/>
</dbReference>
<accession>A0AAN8J2U9</accession>
<dbReference type="GO" id="GO:0044774">
    <property type="term" value="P:mitotic DNA integrity checkpoint signaling"/>
    <property type="evidence" value="ECO:0007669"/>
    <property type="project" value="TreeGrafter"/>
</dbReference>
<feature type="region of interest" description="Disordered" evidence="1">
    <location>
        <begin position="480"/>
        <end position="524"/>
    </location>
</feature>